<evidence type="ECO:0000313" key="2">
    <source>
        <dbReference type="EMBL" id="GAA1796851.1"/>
    </source>
</evidence>
<dbReference type="EMBL" id="BAAALT010000045">
    <property type="protein sequence ID" value="GAA1796851.1"/>
    <property type="molecule type" value="Genomic_DNA"/>
</dbReference>
<feature type="chain" id="PRO_5047356485" evidence="1">
    <location>
        <begin position="32"/>
        <end position="78"/>
    </location>
</feature>
<reference evidence="2 3" key="1">
    <citation type="journal article" date="2019" name="Int. J. Syst. Evol. Microbiol.">
        <title>The Global Catalogue of Microorganisms (GCM) 10K type strain sequencing project: providing services to taxonomists for standard genome sequencing and annotation.</title>
        <authorList>
            <consortium name="The Broad Institute Genomics Platform"/>
            <consortium name="The Broad Institute Genome Sequencing Center for Infectious Disease"/>
            <person name="Wu L."/>
            <person name="Ma J."/>
        </authorList>
    </citation>
    <scope>NUCLEOTIDE SEQUENCE [LARGE SCALE GENOMIC DNA]</scope>
    <source>
        <strain evidence="2 3">JCM 13250</strain>
    </source>
</reference>
<dbReference type="Proteomes" id="UP001500218">
    <property type="component" value="Unassembled WGS sequence"/>
</dbReference>
<evidence type="ECO:0000313" key="3">
    <source>
        <dbReference type="Proteomes" id="UP001500218"/>
    </source>
</evidence>
<organism evidence="2 3">
    <name type="scientific">Luedemannella flava</name>
    <dbReference type="NCBI Taxonomy" id="349316"/>
    <lineage>
        <taxon>Bacteria</taxon>
        <taxon>Bacillati</taxon>
        <taxon>Actinomycetota</taxon>
        <taxon>Actinomycetes</taxon>
        <taxon>Micromonosporales</taxon>
        <taxon>Micromonosporaceae</taxon>
        <taxon>Luedemannella</taxon>
    </lineage>
</organism>
<sequence length="78" mass="7271">MNVVKPRAIAGVVGALSTAALGAGVAAPAIAAAVASSATIIDTPAVEAGPGADALSVQAPEDVTTAKPAFGEVCFPGA</sequence>
<gene>
    <name evidence="2" type="ORF">GCM10009682_18170</name>
</gene>
<name>A0ABN2LQR9_9ACTN</name>
<protein>
    <submittedName>
        <fullName evidence="2">Uncharacterized protein</fullName>
    </submittedName>
</protein>
<proteinExistence type="predicted"/>
<dbReference type="RefSeq" id="WP_344128339.1">
    <property type="nucleotide sequence ID" value="NZ_BAAALT010000045.1"/>
</dbReference>
<keyword evidence="1" id="KW-0732">Signal</keyword>
<keyword evidence="3" id="KW-1185">Reference proteome</keyword>
<accession>A0ABN2LQR9</accession>
<comment type="caution">
    <text evidence="2">The sequence shown here is derived from an EMBL/GenBank/DDBJ whole genome shotgun (WGS) entry which is preliminary data.</text>
</comment>
<feature type="signal peptide" evidence="1">
    <location>
        <begin position="1"/>
        <end position="31"/>
    </location>
</feature>
<evidence type="ECO:0000256" key="1">
    <source>
        <dbReference type="SAM" id="SignalP"/>
    </source>
</evidence>